<feature type="transmembrane region" description="Helical" evidence="5">
    <location>
        <begin position="80"/>
        <end position="103"/>
    </location>
</feature>
<name>A0A1B4V7B4_9GAMM</name>
<dbReference type="GO" id="GO:0005262">
    <property type="term" value="F:calcium channel activity"/>
    <property type="evidence" value="ECO:0007669"/>
    <property type="project" value="TreeGrafter"/>
</dbReference>
<dbReference type="Pfam" id="PF01699">
    <property type="entry name" value="Na_Ca_ex"/>
    <property type="match status" value="2"/>
</dbReference>
<feature type="transmembrane region" description="Helical" evidence="5">
    <location>
        <begin position="254"/>
        <end position="279"/>
    </location>
</feature>
<accession>A0A1B4V7B4</accession>
<evidence type="ECO:0000256" key="5">
    <source>
        <dbReference type="SAM" id="Phobius"/>
    </source>
</evidence>
<dbReference type="InterPro" id="IPR004837">
    <property type="entry name" value="NaCa_Exmemb"/>
</dbReference>
<keyword evidence="2 5" id="KW-0812">Transmembrane</keyword>
<reference evidence="7 8" key="1">
    <citation type="submission" date="2015-08" db="EMBL/GenBank/DDBJ databases">
        <title>Complete genome sequence of Sulfurifustis variabilis.</title>
        <authorList>
            <person name="Miura A."/>
            <person name="Kojima H."/>
            <person name="Fukui M."/>
        </authorList>
    </citation>
    <scope>NUCLEOTIDE SEQUENCE [LARGE SCALE GENOMIC DNA]</scope>
    <source>
        <strain evidence="8">skN76</strain>
    </source>
</reference>
<dbReference type="PANTHER" id="PTHR10846">
    <property type="entry name" value="SODIUM/POTASSIUM/CALCIUM EXCHANGER"/>
    <property type="match status" value="1"/>
</dbReference>
<feature type="transmembrane region" description="Helical" evidence="5">
    <location>
        <begin position="115"/>
        <end position="136"/>
    </location>
</feature>
<proteinExistence type="predicted"/>
<keyword evidence="8" id="KW-1185">Reference proteome</keyword>
<dbReference type="PANTHER" id="PTHR10846:SF8">
    <property type="entry name" value="INNER MEMBRANE PROTEIN YRBG"/>
    <property type="match status" value="1"/>
</dbReference>
<feature type="transmembrane region" description="Helical" evidence="5">
    <location>
        <begin position="299"/>
        <end position="317"/>
    </location>
</feature>
<dbReference type="GO" id="GO:0006874">
    <property type="term" value="P:intracellular calcium ion homeostasis"/>
    <property type="evidence" value="ECO:0007669"/>
    <property type="project" value="TreeGrafter"/>
</dbReference>
<dbReference type="InterPro" id="IPR044880">
    <property type="entry name" value="NCX_ion-bd_dom_sf"/>
</dbReference>
<dbReference type="Gene3D" id="1.20.1420.30">
    <property type="entry name" value="NCX, central ion-binding region"/>
    <property type="match status" value="1"/>
</dbReference>
<sequence length="350" mass="36442">MGSVALDSLFGSLPFSVGVFVGAAFAIALAGVAMSATADRLADRTGWGEAIVGAVFLAAATSLPDFAATLTAAADDHPELAVGNMMGSMALNFAFLGIGDMVYRKANLEHAAASPANLIQAALLIALLVIPLMAMLGPGVTVWAVHPASVILPVAYVFGFVLLRQTQATPMWTVRRTAQTVEDRPDRNKGGRQSLAILWLRFGVLTLVLAVSGWALMKAAETIIAWTGLSETLVGTLLTALATSSPELVTTIAAIRAGALALAVGGIIGTNCFNVTAIAAADFAYRGGSIYQAVTSDQVFWGLLTILMSAVLLLGFVRRERYGIGKIGFESFLILVLYAGAVALLVGREL</sequence>
<feature type="transmembrane region" description="Helical" evidence="5">
    <location>
        <begin position="142"/>
        <end position="163"/>
    </location>
</feature>
<evidence type="ECO:0000256" key="3">
    <source>
        <dbReference type="ARBA" id="ARBA00022989"/>
    </source>
</evidence>
<feature type="transmembrane region" description="Helical" evidence="5">
    <location>
        <begin position="329"/>
        <end position="347"/>
    </location>
</feature>
<keyword evidence="3 5" id="KW-1133">Transmembrane helix</keyword>
<feature type="domain" description="Sodium/calcium exchanger membrane region" evidence="6">
    <location>
        <begin position="16"/>
        <end position="136"/>
    </location>
</feature>
<evidence type="ECO:0000313" key="8">
    <source>
        <dbReference type="Proteomes" id="UP000218899"/>
    </source>
</evidence>
<organism evidence="7 8">
    <name type="scientific">Sulfurifustis variabilis</name>
    <dbReference type="NCBI Taxonomy" id="1675686"/>
    <lineage>
        <taxon>Bacteria</taxon>
        <taxon>Pseudomonadati</taxon>
        <taxon>Pseudomonadota</taxon>
        <taxon>Gammaproteobacteria</taxon>
        <taxon>Acidiferrobacterales</taxon>
        <taxon>Acidiferrobacteraceae</taxon>
        <taxon>Sulfurifustis</taxon>
    </lineage>
</organism>
<protein>
    <submittedName>
        <fullName evidence="7">Cation transporter</fullName>
    </submittedName>
</protein>
<dbReference type="GO" id="GO:0005886">
    <property type="term" value="C:plasma membrane"/>
    <property type="evidence" value="ECO:0007669"/>
    <property type="project" value="TreeGrafter"/>
</dbReference>
<feature type="transmembrane region" description="Helical" evidence="5">
    <location>
        <begin position="223"/>
        <end position="242"/>
    </location>
</feature>
<evidence type="ECO:0000256" key="2">
    <source>
        <dbReference type="ARBA" id="ARBA00022692"/>
    </source>
</evidence>
<comment type="subcellular location">
    <subcellularLocation>
        <location evidence="1">Membrane</location>
        <topology evidence="1">Multi-pass membrane protein</topology>
    </subcellularLocation>
</comment>
<feature type="transmembrane region" description="Helical" evidence="5">
    <location>
        <begin position="15"/>
        <end position="38"/>
    </location>
</feature>
<dbReference type="OrthoDB" id="153124at2"/>
<dbReference type="EMBL" id="AP014936">
    <property type="protein sequence ID" value="BAU49426.1"/>
    <property type="molecule type" value="Genomic_DNA"/>
</dbReference>
<feature type="transmembrane region" description="Helical" evidence="5">
    <location>
        <begin position="195"/>
        <end position="217"/>
    </location>
</feature>
<evidence type="ECO:0000259" key="6">
    <source>
        <dbReference type="Pfam" id="PF01699"/>
    </source>
</evidence>
<dbReference type="RefSeq" id="WP_096461830.1">
    <property type="nucleotide sequence ID" value="NZ_AP014936.1"/>
</dbReference>
<gene>
    <name evidence="7" type="ORF">SVA_2878</name>
</gene>
<dbReference type="InterPro" id="IPR004481">
    <property type="entry name" value="K/Na/Ca-exchanger"/>
</dbReference>
<dbReference type="AlphaFoldDB" id="A0A1B4V7B4"/>
<keyword evidence="4 5" id="KW-0472">Membrane</keyword>
<dbReference type="Proteomes" id="UP000218899">
    <property type="component" value="Chromosome"/>
</dbReference>
<dbReference type="GO" id="GO:0008273">
    <property type="term" value="F:calcium, potassium:sodium antiporter activity"/>
    <property type="evidence" value="ECO:0007669"/>
    <property type="project" value="TreeGrafter"/>
</dbReference>
<evidence type="ECO:0000256" key="1">
    <source>
        <dbReference type="ARBA" id="ARBA00004141"/>
    </source>
</evidence>
<evidence type="ECO:0000256" key="4">
    <source>
        <dbReference type="ARBA" id="ARBA00023136"/>
    </source>
</evidence>
<dbReference type="KEGG" id="sva:SVA_2878"/>
<feature type="transmembrane region" description="Helical" evidence="5">
    <location>
        <begin position="50"/>
        <end position="74"/>
    </location>
</feature>
<evidence type="ECO:0000313" key="7">
    <source>
        <dbReference type="EMBL" id="BAU49426.1"/>
    </source>
</evidence>
<feature type="domain" description="Sodium/calcium exchanger membrane region" evidence="6">
    <location>
        <begin position="198"/>
        <end position="345"/>
    </location>
</feature>